<dbReference type="SUPFAM" id="SSF52540">
    <property type="entry name" value="P-loop containing nucleoside triphosphate hydrolases"/>
    <property type="match status" value="1"/>
</dbReference>
<dbReference type="GO" id="GO:0019319">
    <property type="term" value="P:hexose biosynthetic process"/>
    <property type="evidence" value="ECO:0007669"/>
    <property type="project" value="TreeGrafter"/>
</dbReference>
<dbReference type="InterPro" id="IPR027417">
    <property type="entry name" value="P-loop_NTPase"/>
</dbReference>
<evidence type="ECO:0000313" key="4">
    <source>
        <dbReference type="EMBL" id="KAJ8021738.1"/>
    </source>
</evidence>
<protein>
    <submittedName>
        <fullName evidence="4">Carbohydrate sulfotransferase 15</fullName>
    </submittedName>
</protein>
<evidence type="ECO:0000259" key="3">
    <source>
        <dbReference type="Pfam" id="PF00685"/>
    </source>
</evidence>
<gene>
    <name evidence="4" type="ORF">HOLleu_39027</name>
</gene>
<keyword evidence="5" id="KW-1185">Reference proteome</keyword>
<dbReference type="AlphaFoldDB" id="A0A9Q1BDU5"/>
<name>A0A9Q1BDU5_HOLLE</name>
<feature type="region of interest" description="Disordered" evidence="1">
    <location>
        <begin position="23"/>
        <end position="94"/>
    </location>
</feature>
<evidence type="ECO:0000313" key="5">
    <source>
        <dbReference type="Proteomes" id="UP001152320"/>
    </source>
</evidence>
<dbReference type="Proteomes" id="UP001152320">
    <property type="component" value="Chromosome 21"/>
</dbReference>
<dbReference type="PANTHER" id="PTHR15723:SF0">
    <property type="entry name" value="CARBOHYDRATE SULFOTRANSFERASE 15"/>
    <property type="match status" value="1"/>
</dbReference>
<proteinExistence type="predicted"/>
<feature type="domain" description="Sulfotransferase" evidence="3">
    <location>
        <begin position="235"/>
        <end position="475"/>
    </location>
</feature>
<comment type="caution">
    <text evidence="4">The sequence shown here is derived from an EMBL/GenBank/DDBJ whole genome shotgun (WGS) entry which is preliminary data.</text>
</comment>
<dbReference type="OrthoDB" id="8068875at2759"/>
<feature type="region of interest" description="Disordered" evidence="1">
    <location>
        <begin position="112"/>
        <end position="178"/>
    </location>
</feature>
<dbReference type="GO" id="GO:0050659">
    <property type="term" value="F:N-acetylgalactosamine 4-sulfate 6-O-sulfotransferase activity"/>
    <property type="evidence" value="ECO:0007669"/>
    <property type="project" value="TreeGrafter"/>
</dbReference>
<evidence type="ECO:0000256" key="1">
    <source>
        <dbReference type="SAM" id="MobiDB-lite"/>
    </source>
</evidence>
<keyword evidence="2" id="KW-0732">Signal</keyword>
<evidence type="ECO:0000256" key="2">
    <source>
        <dbReference type="SAM" id="SignalP"/>
    </source>
</evidence>
<dbReference type="Pfam" id="PF00685">
    <property type="entry name" value="Sulfotransfer_1"/>
    <property type="match status" value="1"/>
</dbReference>
<organism evidence="4 5">
    <name type="scientific">Holothuria leucospilota</name>
    <name type="common">Black long sea cucumber</name>
    <name type="synonym">Mertensiothuria leucospilota</name>
    <dbReference type="NCBI Taxonomy" id="206669"/>
    <lineage>
        <taxon>Eukaryota</taxon>
        <taxon>Metazoa</taxon>
        <taxon>Echinodermata</taxon>
        <taxon>Eleutherozoa</taxon>
        <taxon>Echinozoa</taxon>
        <taxon>Holothuroidea</taxon>
        <taxon>Aspidochirotacea</taxon>
        <taxon>Aspidochirotida</taxon>
        <taxon>Holothuriidae</taxon>
        <taxon>Holothuria</taxon>
    </lineage>
</organism>
<feature type="compositionally biased region" description="Basic and acidic residues" evidence="1">
    <location>
        <begin position="52"/>
        <end position="70"/>
    </location>
</feature>
<feature type="signal peptide" evidence="2">
    <location>
        <begin position="1"/>
        <end position="19"/>
    </location>
</feature>
<dbReference type="PANTHER" id="PTHR15723">
    <property type="entry name" value="CARBOHYDRATE SULFOTRANSFERASE 15"/>
    <property type="match status" value="1"/>
</dbReference>
<accession>A0A9Q1BDU5</accession>
<feature type="compositionally biased region" description="Basic and acidic residues" evidence="1">
    <location>
        <begin position="26"/>
        <end position="44"/>
    </location>
</feature>
<dbReference type="Gene3D" id="3.40.50.300">
    <property type="entry name" value="P-loop containing nucleotide triphosphate hydrolases"/>
    <property type="match status" value="1"/>
</dbReference>
<reference evidence="4" key="1">
    <citation type="submission" date="2021-10" db="EMBL/GenBank/DDBJ databases">
        <title>Tropical sea cucumber genome reveals ecological adaptation and Cuvierian tubules defense mechanism.</title>
        <authorList>
            <person name="Chen T."/>
        </authorList>
    </citation>
    <scope>NUCLEOTIDE SEQUENCE</scope>
    <source>
        <strain evidence="4">Nanhai2018</strain>
        <tissue evidence="4">Muscle</tissue>
    </source>
</reference>
<dbReference type="InterPro" id="IPR052654">
    <property type="entry name" value="CS_Sulfotransferase"/>
</dbReference>
<dbReference type="InterPro" id="IPR000863">
    <property type="entry name" value="Sulfotransferase_dom"/>
</dbReference>
<feature type="compositionally biased region" description="Basic and acidic residues" evidence="1">
    <location>
        <begin position="130"/>
        <end position="140"/>
    </location>
</feature>
<feature type="compositionally biased region" description="Basic and acidic residues" evidence="1">
    <location>
        <begin position="112"/>
        <end position="122"/>
    </location>
</feature>
<dbReference type="EMBL" id="JAIZAY010000021">
    <property type="protein sequence ID" value="KAJ8021738.1"/>
    <property type="molecule type" value="Genomic_DNA"/>
</dbReference>
<feature type="chain" id="PRO_5040225899" evidence="2">
    <location>
        <begin position="20"/>
        <end position="516"/>
    </location>
</feature>
<feature type="compositionally biased region" description="Basic and acidic residues" evidence="1">
    <location>
        <begin position="148"/>
        <end position="170"/>
    </location>
</feature>
<sequence>MVFLITVVIFIIALDHSFMQSLKTPPRRDRWGGDYRLHQKDEQRNNNLSKGKSNDPGEHGEEKEKDRTDGNDGEEDEKNGNHYEDDQDFNLGNSQQEEAGDSLYYDMDRHHEGESHRDHFEEDPALEAARSSEQDAEHGKKGASSDLKGWKEKEERKEDVHEQKPAEQGRRGRRPKGRVGEVLDDFSGQWNITIELRRLAPVIFKFVPPKFHPGYQGFCWYNAEHEFRCLPYFYLLGMPKCGTTDIWQHIVGHPYIVRVLKEPHWWTRNNRNMARVYISRSKSTVKLMEKRPSSARHYIFGDGSASYLWDMKRWQDYFNPDDPAKQLFLPHVIKTVTPKAKLIAAFREPVARLYSEYVYFSANPTPESFHDKVVQRLEYFQRCTREHSERKCIYQIALENGDVRPMIGMYSAFARDWLDVFPREQMLFIRLEDWHLHCEEYLPKIFLFLEVEALSITSLQKACKVKSKNVNDKKKAEVGPMLEKTKILLREFYSRWNQDLASLLQDDRWLWNDVID</sequence>